<feature type="region of interest" description="Disordered" evidence="1">
    <location>
        <begin position="1"/>
        <end position="61"/>
    </location>
</feature>
<sequence length="514" mass="55118">MPPQHAPAWQASGGPWGQASSTPWRSRPPQESSAAPNAVSTTATTTDESGVTPLQVFRAMPREDKETFRRILGSMGTTTRDFLRTVPLAQLPEDAIQRIAVPLGSTTPLNPLPDASDLGIDEADPAAEDTAASAPVTVAPASSSTPALNSSPDRSEEEPLPPSGPPPTSAAPAAPAPVVITPPPTRPLICRPEVLGEYKGDPSRLEAFLSRVRDMVRSNKNPGWNAAVMATLPIVLKDDAAAWHEGITLEEAESLTTYEAWAEAMREAFPVNTTTQRREARAMAWKPAQETSIGYYFRKLLALRTSYGHGQSDAALVTDIKDGFPTSFVTLLRIPRTEPTLKQLRKELGEAEPEWRSLTGIQIADTDSPSTAVSSTPTPSAMAAPAVRRVTNQSMVRSASAPALPVAPAPSPRPAGAVDGTAARYDPARITPARNGERRKYTRANGQTIELRHPCTRCQGDHFNFEHDAVTGPQVRTIEDSTAAAGSVHTVSWYDDPENGIEPQHFISSAMTEN</sequence>
<gene>
    <name evidence="2" type="ORF">A4X03_0g6302</name>
</gene>
<evidence type="ECO:0000256" key="1">
    <source>
        <dbReference type="SAM" id="MobiDB-lite"/>
    </source>
</evidence>
<feature type="compositionally biased region" description="Low complexity" evidence="1">
    <location>
        <begin position="128"/>
        <end position="147"/>
    </location>
</feature>
<evidence type="ECO:0008006" key="4">
    <source>
        <dbReference type="Google" id="ProtNLM"/>
    </source>
</evidence>
<protein>
    <recommendedName>
        <fullName evidence="4">Retrotransposon gag domain-containing protein</fullName>
    </recommendedName>
</protein>
<dbReference type="AlphaFoldDB" id="A0A177VCI9"/>
<feature type="compositionally biased region" description="Pro residues" evidence="1">
    <location>
        <begin position="160"/>
        <end position="169"/>
    </location>
</feature>
<accession>A0A177VCI9</accession>
<comment type="caution">
    <text evidence="2">The sequence shown here is derived from an EMBL/GenBank/DDBJ whole genome shotgun (WGS) entry which is preliminary data.</text>
</comment>
<reference evidence="2" key="2">
    <citation type="journal article" date="2019" name="IMA Fungus">
        <title>Genome sequencing and comparison of five Tilletia species to identify candidate genes for the detection of regulated species infecting wheat.</title>
        <authorList>
            <person name="Nguyen H.D.T."/>
            <person name="Sultana T."/>
            <person name="Kesanakurti P."/>
            <person name="Hambleton S."/>
        </authorList>
    </citation>
    <scope>NUCLEOTIDE SEQUENCE</scope>
    <source>
        <strain evidence="2">DAOMC 238032</strain>
    </source>
</reference>
<proteinExistence type="predicted"/>
<evidence type="ECO:0000313" key="3">
    <source>
        <dbReference type="Proteomes" id="UP000077671"/>
    </source>
</evidence>
<evidence type="ECO:0000313" key="2">
    <source>
        <dbReference type="EMBL" id="KAE8251853.1"/>
    </source>
</evidence>
<reference evidence="2" key="1">
    <citation type="submission" date="2016-04" db="EMBL/GenBank/DDBJ databases">
        <authorList>
            <person name="Nguyen H.D."/>
            <person name="Kesanakurti P."/>
            <person name="Cullis J."/>
            <person name="Levesque C.A."/>
            <person name="Hambleton S."/>
        </authorList>
    </citation>
    <scope>NUCLEOTIDE SEQUENCE</scope>
    <source>
        <strain evidence="2">DAOMC 238032</strain>
    </source>
</reference>
<dbReference type="EMBL" id="LWDD02001172">
    <property type="protein sequence ID" value="KAE8251853.1"/>
    <property type="molecule type" value="Genomic_DNA"/>
</dbReference>
<dbReference type="Proteomes" id="UP000077671">
    <property type="component" value="Unassembled WGS sequence"/>
</dbReference>
<feature type="region of interest" description="Disordered" evidence="1">
    <location>
        <begin position="401"/>
        <end position="424"/>
    </location>
</feature>
<feature type="compositionally biased region" description="Low complexity" evidence="1">
    <location>
        <begin position="170"/>
        <end position="179"/>
    </location>
</feature>
<feature type="compositionally biased region" description="Polar residues" evidence="1">
    <location>
        <begin position="18"/>
        <end position="49"/>
    </location>
</feature>
<organism evidence="2 3">
    <name type="scientific">Tilletia caries</name>
    <name type="common">wheat bunt fungus</name>
    <dbReference type="NCBI Taxonomy" id="13290"/>
    <lineage>
        <taxon>Eukaryota</taxon>
        <taxon>Fungi</taxon>
        <taxon>Dikarya</taxon>
        <taxon>Basidiomycota</taxon>
        <taxon>Ustilaginomycotina</taxon>
        <taxon>Exobasidiomycetes</taxon>
        <taxon>Tilletiales</taxon>
        <taxon>Tilletiaceae</taxon>
        <taxon>Tilletia</taxon>
    </lineage>
</organism>
<feature type="region of interest" description="Disordered" evidence="1">
    <location>
        <begin position="126"/>
        <end position="186"/>
    </location>
</feature>
<name>A0A177VCI9_9BASI</name>